<dbReference type="Proteomes" id="UP000016648">
    <property type="component" value="Unassembled WGS sequence"/>
</dbReference>
<dbReference type="EMBL" id="AWEY01000017">
    <property type="protein sequence ID" value="ERK39589.1"/>
    <property type="molecule type" value="Genomic_DNA"/>
</dbReference>
<evidence type="ECO:0000313" key="2">
    <source>
        <dbReference type="EMBL" id="ERK39589.1"/>
    </source>
</evidence>
<keyword evidence="3" id="KW-1185">Reference proteome</keyword>
<dbReference type="PROSITE" id="PS50293">
    <property type="entry name" value="TPR_REGION"/>
    <property type="match status" value="1"/>
</dbReference>
<reference evidence="2 3" key="1">
    <citation type="submission" date="2013-08" db="EMBL/GenBank/DDBJ databases">
        <authorList>
            <person name="Durkin A.S."/>
            <person name="Haft D.R."/>
            <person name="McCorrison J."/>
            <person name="Torralba M."/>
            <person name="Gillis M."/>
            <person name="Haft D.H."/>
            <person name="Methe B."/>
            <person name="Sutton G."/>
            <person name="Nelson K.E."/>
        </authorList>
    </citation>
    <scope>NUCLEOTIDE SEQUENCE [LARGE SCALE GENOMIC DNA]</scope>
    <source>
        <strain evidence="2 3">F0067</strain>
    </source>
</reference>
<keyword evidence="1" id="KW-0802">TPR repeat</keyword>
<gene>
    <name evidence="2" type="ORF">HMPREF9135_2315</name>
</gene>
<dbReference type="InterPro" id="IPR019734">
    <property type="entry name" value="TPR_rpt"/>
</dbReference>
<name>U2P7B3_9BACT</name>
<dbReference type="PROSITE" id="PS50005">
    <property type="entry name" value="TPR"/>
    <property type="match status" value="1"/>
</dbReference>
<comment type="caution">
    <text evidence="2">The sequence shown here is derived from an EMBL/GenBank/DDBJ whole genome shotgun (WGS) entry which is preliminary data.</text>
</comment>
<evidence type="ECO:0000256" key="1">
    <source>
        <dbReference type="PROSITE-ProRule" id="PRU00339"/>
    </source>
</evidence>
<dbReference type="SUPFAM" id="SSF48452">
    <property type="entry name" value="TPR-like"/>
    <property type="match status" value="1"/>
</dbReference>
<feature type="repeat" description="TPR" evidence="1">
    <location>
        <begin position="570"/>
        <end position="603"/>
    </location>
</feature>
<dbReference type="SMART" id="SM00028">
    <property type="entry name" value="TPR"/>
    <property type="match status" value="3"/>
</dbReference>
<proteinExistence type="predicted"/>
<evidence type="ECO:0000313" key="3">
    <source>
        <dbReference type="Proteomes" id="UP000016648"/>
    </source>
</evidence>
<dbReference type="Pfam" id="PF13174">
    <property type="entry name" value="TPR_6"/>
    <property type="match status" value="1"/>
</dbReference>
<dbReference type="Gene3D" id="1.25.40.10">
    <property type="entry name" value="Tetratricopeptide repeat domain"/>
    <property type="match status" value="1"/>
</dbReference>
<dbReference type="InterPro" id="IPR011990">
    <property type="entry name" value="TPR-like_helical_dom_sf"/>
</dbReference>
<dbReference type="PATRIC" id="fig|1115809.3.peg.1076"/>
<sequence length="740" mass="85606">MKMKNIEAQQHLEAIAKAIAQGDIRVGVAQIRDFQAVYKSVADLSVVEEAESDYRMMADYYRKGLADASRERIFRDIQKKLLQAYGDMAMDYQCRYNAVMAAVTARLAGKRVEVGQARRRLEEFVSDLAMLSLEPEDHTQEKSERLHAAHFDTLRNVFNHLFTSRMWTESDKQNWTALVLSPTIDLNDGLVMTSAIMLGCMMQFDLRKFRSLTEIYSYASDERLRQRALVGWLLAMSKQADVYPEQLPFVRRLLDDERCRSEVGEAQMQMFYCMDADKDSKEIQRDIMPGLIRNSSLRYSDRGFVEKEDDEMEDILHPDARDKAMEDMERGYQRMMDMQRRGSDIYFGGFAQMKRFSFFYSLVNWFMPFNTAHPDLRPVLHKLHNAKLLDAMVKGNPFCDSDKYSFVLALSGVIDRMPKNVQEMLELGDLRQDLSLAGDGRQNDPRYIRQTYLQDLYRFFRLFMQREELPRVFTANPLQGEVTQADDAAFFMDHPAFRLPEMDERKTVFMRFLTKRRMTVELQRVVDSMSDKTSTDYLLAAATALMANRDMLPKAAEFLKVLLQHDSRHATALRLLGKVYRELGAYEAAAGVYEKLVELFPDNRAHLFNFCLCLVETSDERARQQLFKLVYKYPEDSNVVRLLAWSHLCAGELEKAKTEYAKILQLDEAGRADYVNMGYCHWFGGDIDGAVEDFRHAVEKSSVEQVLGNLESDAELIARFVTSDVEVFLMRDLVRSVADA</sequence>
<organism evidence="2 3">
    <name type="scientific">Segatella baroniae F0067</name>
    <dbReference type="NCBI Taxonomy" id="1115809"/>
    <lineage>
        <taxon>Bacteria</taxon>
        <taxon>Pseudomonadati</taxon>
        <taxon>Bacteroidota</taxon>
        <taxon>Bacteroidia</taxon>
        <taxon>Bacteroidales</taxon>
        <taxon>Prevotellaceae</taxon>
        <taxon>Segatella</taxon>
    </lineage>
</organism>
<accession>U2P7B3</accession>
<dbReference type="AlphaFoldDB" id="U2P7B3"/>
<protein>
    <submittedName>
        <fullName evidence="2">Tetratricopeptide repeat protein</fullName>
    </submittedName>
</protein>